<gene>
    <name evidence="1" type="ORF">LEP1GSC105_1826</name>
</gene>
<evidence type="ECO:0000313" key="2">
    <source>
        <dbReference type="Proteomes" id="UP000001340"/>
    </source>
</evidence>
<organism evidence="1 2">
    <name type="scientific">Leptospira interrogans str. UI 12758</name>
    <dbReference type="NCBI Taxonomy" id="1049938"/>
    <lineage>
        <taxon>Bacteria</taxon>
        <taxon>Pseudomonadati</taxon>
        <taxon>Spirochaetota</taxon>
        <taxon>Spirochaetia</taxon>
        <taxon>Leptospirales</taxon>
        <taxon>Leptospiraceae</taxon>
        <taxon>Leptospira</taxon>
    </lineage>
</organism>
<accession>A0A0E2D0G4</accession>
<reference evidence="1 2" key="1">
    <citation type="submission" date="2012-10" db="EMBL/GenBank/DDBJ databases">
        <authorList>
            <person name="Harkins D.M."/>
            <person name="Durkin A.S."/>
            <person name="Brinkac L.M."/>
            <person name="Haft D.H."/>
            <person name="Selengut J.D."/>
            <person name="Sanka R."/>
            <person name="DePew J."/>
            <person name="Purushe J."/>
            <person name="Chanthongthip A."/>
            <person name="Lattana O."/>
            <person name="Phetsouvanh R."/>
            <person name="Newton P.N."/>
            <person name="Vinetz J.M."/>
            <person name="Sutton G.G."/>
            <person name="Nierman W.C."/>
            <person name="Fouts D.E."/>
        </authorList>
    </citation>
    <scope>NUCLEOTIDE SEQUENCE [LARGE SCALE GENOMIC DNA]</scope>
    <source>
        <strain evidence="1 2">UI 12758</strain>
    </source>
</reference>
<dbReference type="EMBL" id="AHNR02000068">
    <property type="protein sequence ID" value="EKR53073.1"/>
    <property type="molecule type" value="Genomic_DNA"/>
</dbReference>
<dbReference type="Proteomes" id="UP000001340">
    <property type="component" value="Unassembled WGS sequence"/>
</dbReference>
<protein>
    <submittedName>
        <fullName evidence="1">Uncharacterized protein</fullName>
    </submittedName>
</protein>
<name>A0A0E2D0G4_LEPIR</name>
<proteinExistence type="predicted"/>
<comment type="caution">
    <text evidence="1">The sequence shown here is derived from an EMBL/GenBank/DDBJ whole genome shotgun (WGS) entry which is preliminary data.</text>
</comment>
<dbReference type="AlphaFoldDB" id="A0A0E2D0G4"/>
<sequence>MDFNSIREMVSRKFGLGIFKRPIFFDLRRIPTLATIHL</sequence>
<evidence type="ECO:0000313" key="1">
    <source>
        <dbReference type="EMBL" id="EKR53073.1"/>
    </source>
</evidence>